<sequence length="279" mass="30566">MTNPLSLTDPTLSTRAIASWETNAAHWDATITAHGNVYWRRLQAPCLARLLSPTLSRPGGCRALDLATGNGLCARWLLAHGATEVVATDASEGMLSVARGHCEGMEGVRFRRVDVTDEGEVGRLVAEEGRFGVVLMNMAVMDVAEVEMLARGLKGLLEEGGVFVATLLHPAFFTSGASRNVELRDNAATGDLDIIRSITVRDYMSVPPALGWAVPGQPAKQIYFHRPMHELFATFFKVGMVMDAMEELAFTKEDAEARLESTRNFTQLPVILAFRMRFV</sequence>
<keyword evidence="2" id="KW-0489">Methyltransferase</keyword>
<proteinExistence type="predicted"/>
<dbReference type="SUPFAM" id="SSF53335">
    <property type="entry name" value="S-adenosyl-L-methionine-dependent methyltransferases"/>
    <property type="match status" value="1"/>
</dbReference>
<dbReference type="EMBL" id="MU855809">
    <property type="protein sequence ID" value="KAK3899267.1"/>
    <property type="molecule type" value="Genomic_DNA"/>
</dbReference>
<keyword evidence="2" id="KW-0687">Ribonucleoprotein</keyword>
<reference evidence="2" key="2">
    <citation type="submission" date="2023-05" db="EMBL/GenBank/DDBJ databases">
        <authorList>
            <consortium name="Lawrence Berkeley National Laboratory"/>
            <person name="Steindorff A."/>
            <person name="Hensen N."/>
            <person name="Bonometti L."/>
            <person name="Westerberg I."/>
            <person name="Brannstrom I.O."/>
            <person name="Guillou S."/>
            <person name="Cros-Aarteil S."/>
            <person name="Calhoun S."/>
            <person name="Haridas S."/>
            <person name="Kuo A."/>
            <person name="Mondo S."/>
            <person name="Pangilinan J."/>
            <person name="Riley R."/>
            <person name="Labutti K."/>
            <person name="Andreopoulos B."/>
            <person name="Lipzen A."/>
            <person name="Chen C."/>
            <person name="Yanf M."/>
            <person name="Daum C."/>
            <person name="Ng V."/>
            <person name="Clum A."/>
            <person name="Ohm R."/>
            <person name="Martin F."/>
            <person name="Silar P."/>
            <person name="Natvig D."/>
            <person name="Lalanne C."/>
            <person name="Gautier V."/>
            <person name="Ament-Velasquez S.L."/>
            <person name="Kruys A."/>
            <person name="Hutchinson M.I."/>
            <person name="Powell A.J."/>
            <person name="Barry K."/>
            <person name="Miller A.N."/>
            <person name="Grigoriev I.V."/>
            <person name="Debuchy R."/>
            <person name="Gladieux P."/>
            <person name="Thoren M.H."/>
            <person name="Johannesson H."/>
        </authorList>
    </citation>
    <scope>NUCLEOTIDE SEQUENCE</scope>
    <source>
        <strain evidence="2">CBS 103.79</strain>
    </source>
</reference>
<protein>
    <submittedName>
        <fullName evidence="2">Ribosomal protein L11 methyltransferase</fullName>
    </submittedName>
</protein>
<dbReference type="Proteomes" id="UP001303889">
    <property type="component" value="Unassembled WGS sequence"/>
</dbReference>
<keyword evidence="2" id="KW-0808">Transferase</keyword>
<gene>
    <name evidence="2" type="ORF">C8A05DRAFT_37120</name>
</gene>
<dbReference type="AlphaFoldDB" id="A0AAN6RQ38"/>
<reference evidence="2" key="1">
    <citation type="journal article" date="2023" name="Mol. Phylogenet. Evol.">
        <title>Genome-scale phylogeny and comparative genomics of the fungal order Sordariales.</title>
        <authorList>
            <person name="Hensen N."/>
            <person name="Bonometti L."/>
            <person name="Westerberg I."/>
            <person name="Brannstrom I.O."/>
            <person name="Guillou S."/>
            <person name="Cros-Aarteil S."/>
            <person name="Calhoun S."/>
            <person name="Haridas S."/>
            <person name="Kuo A."/>
            <person name="Mondo S."/>
            <person name="Pangilinan J."/>
            <person name="Riley R."/>
            <person name="LaButti K."/>
            <person name="Andreopoulos B."/>
            <person name="Lipzen A."/>
            <person name="Chen C."/>
            <person name="Yan M."/>
            <person name="Daum C."/>
            <person name="Ng V."/>
            <person name="Clum A."/>
            <person name="Steindorff A."/>
            <person name="Ohm R.A."/>
            <person name="Martin F."/>
            <person name="Silar P."/>
            <person name="Natvig D.O."/>
            <person name="Lalanne C."/>
            <person name="Gautier V."/>
            <person name="Ament-Velasquez S.L."/>
            <person name="Kruys A."/>
            <person name="Hutchinson M.I."/>
            <person name="Powell A.J."/>
            <person name="Barry K."/>
            <person name="Miller A.N."/>
            <person name="Grigoriev I.V."/>
            <person name="Debuchy R."/>
            <person name="Gladieux P."/>
            <person name="Hiltunen Thoren M."/>
            <person name="Johannesson H."/>
        </authorList>
    </citation>
    <scope>NUCLEOTIDE SEQUENCE</scope>
    <source>
        <strain evidence="2">CBS 103.79</strain>
    </source>
</reference>
<dbReference type="Pfam" id="PF13649">
    <property type="entry name" value="Methyltransf_25"/>
    <property type="match status" value="1"/>
</dbReference>
<evidence type="ECO:0000259" key="1">
    <source>
        <dbReference type="Pfam" id="PF13649"/>
    </source>
</evidence>
<evidence type="ECO:0000313" key="3">
    <source>
        <dbReference type="Proteomes" id="UP001303889"/>
    </source>
</evidence>
<keyword evidence="3" id="KW-1185">Reference proteome</keyword>
<name>A0AAN6RQ38_9PEZI</name>
<accession>A0AAN6RQ38</accession>
<feature type="domain" description="Methyltransferase" evidence="1">
    <location>
        <begin position="64"/>
        <end position="161"/>
    </location>
</feature>
<dbReference type="CDD" id="cd02440">
    <property type="entry name" value="AdoMet_MTases"/>
    <property type="match status" value="1"/>
</dbReference>
<keyword evidence="2" id="KW-0689">Ribosomal protein</keyword>
<dbReference type="InterPro" id="IPR029063">
    <property type="entry name" value="SAM-dependent_MTases_sf"/>
</dbReference>
<dbReference type="GO" id="GO:0032259">
    <property type="term" value="P:methylation"/>
    <property type="evidence" value="ECO:0007669"/>
    <property type="project" value="UniProtKB-KW"/>
</dbReference>
<dbReference type="Gene3D" id="3.40.50.150">
    <property type="entry name" value="Vaccinia Virus protein VP39"/>
    <property type="match status" value="1"/>
</dbReference>
<dbReference type="GO" id="GO:0008168">
    <property type="term" value="F:methyltransferase activity"/>
    <property type="evidence" value="ECO:0007669"/>
    <property type="project" value="UniProtKB-KW"/>
</dbReference>
<dbReference type="InterPro" id="IPR041698">
    <property type="entry name" value="Methyltransf_25"/>
</dbReference>
<dbReference type="GO" id="GO:0005840">
    <property type="term" value="C:ribosome"/>
    <property type="evidence" value="ECO:0007669"/>
    <property type="project" value="UniProtKB-KW"/>
</dbReference>
<organism evidence="2 3">
    <name type="scientific">Staphylotrichum tortipilum</name>
    <dbReference type="NCBI Taxonomy" id="2831512"/>
    <lineage>
        <taxon>Eukaryota</taxon>
        <taxon>Fungi</taxon>
        <taxon>Dikarya</taxon>
        <taxon>Ascomycota</taxon>
        <taxon>Pezizomycotina</taxon>
        <taxon>Sordariomycetes</taxon>
        <taxon>Sordariomycetidae</taxon>
        <taxon>Sordariales</taxon>
        <taxon>Chaetomiaceae</taxon>
        <taxon>Staphylotrichum</taxon>
    </lineage>
</organism>
<evidence type="ECO:0000313" key="2">
    <source>
        <dbReference type="EMBL" id="KAK3899267.1"/>
    </source>
</evidence>
<comment type="caution">
    <text evidence="2">The sequence shown here is derived from an EMBL/GenBank/DDBJ whole genome shotgun (WGS) entry which is preliminary data.</text>
</comment>